<keyword evidence="2" id="KW-1185">Reference proteome</keyword>
<proteinExistence type="predicted"/>
<dbReference type="AlphaFoldDB" id="A0A3R9NU71"/>
<dbReference type="EMBL" id="RSDW01000001">
    <property type="protein sequence ID" value="RSL16918.1"/>
    <property type="molecule type" value="Genomic_DNA"/>
</dbReference>
<sequence length="187" mass="20435">MVMFAALGRASAVEVKISAKALERTLKAQLFNGPEGRYYMRGDVNSTCYVYADSPKVSFVQDRVVVHVHTKAKLGTAMHGTCVGISLTREADVSVIPDAEGETIGFRDARIEELSGSKELDYFLVPFLSRKLPQQMKVNAADLMRKALSRSEETMGYALSLTSLKIHSMLVLGQSLVLDVDAGMSVD</sequence>
<evidence type="ECO:0008006" key="3">
    <source>
        <dbReference type="Google" id="ProtNLM"/>
    </source>
</evidence>
<accession>A0A3R9NU71</accession>
<evidence type="ECO:0000313" key="2">
    <source>
        <dbReference type="Proteomes" id="UP000269669"/>
    </source>
</evidence>
<dbReference type="Proteomes" id="UP000269669">
    <property type="component" value="Unassembled WGS sequence"/>
</dbReference>
<evidence type="ECO:0000313" key="1">
    <source>
        <dbReference type="EMBL" id="RSL16918.1"/>
    </source>
</evidence>
<reference evidence="1 2" key="1">
    <citation type="submission" date="2018-12" db="EMBL/GenBank/DDBJ databases">
        <title>Sequencing of bacterial isolates from soil warming experiment in Harvard Forest, Massachusetts, USA.</title>
        <authorList>
            <person name="Deangelis K."/>
        </authorList>
    </citation>
    <scope>NUCLEOTIDE SEQUENCE [LARGE SCALE GENOMIC DNA]</scope>
    <source>
        <strain evidence="1 2">EB153</strain>
    </source>
</reference>
<comment type="caution">
    <text evidence="1">The sequence shown here is derived from an EMBL/GenBank/DDBJ whole genome shotgun (WGS) entry which is preliminary data.</text>
</comment>
<organism evidence="1 2">
    <name type="scientific">Edaphobacter aggregans</name>
    <dbReference type="NCBI Taxonomy" id="570835"/>
    <lineage>
        <taxon>Bacteria</taxon>
        <taxon>Pseudomonadati</taxon>
        <taxon>Acidobacteriota</taxon>
        <taxon>Terriglobia</taxon>
        <taxon>Terriglobales</taxon>
        <taxon>Acidobacteriaceae</taxon>
        <taxon>Edaphobacter</taxon>
    </lineage>
</organism>
<protein>
    <recommendedName>
        <fullName evidence="3">DUF1439 domain-containing protein</fullName>
    </recommendedName>
</protein>
<gene>
    <name evidence="1" type="ORF">EDE15_2445</name>
</gene>
<name>A0A3R9NU71_9BACT</name>
<dbReference type="RefSeq" id="WP_260472825.1">
    <property type="nucleotide sequence ID" value="NZ_RSDW01000001.1"/>
</dbReference>